<keyword evidence="2" id="KW-1185">Reference proteome</keyword>
<feature type="non-terminal residue" evidence="1">
    <location>
        <position position="93"/>
    </location>
</feature>
<dbReference type="AlphaFoldDB" id="A0AAN5I8V6"/>
<proteinExistence type="predicted"/>
<comment type="caution">
    <text evidence="1">The sequence shown here is derived from an EMBL/GenBank/DDBJ whole genome shotgun (WGS) entry which is preliminary data.</text>
</comment>
<accession>A0AAN5I8V6</accession>
<dbReference type="Proteomes" id="UP001328107">
    <property type="component" value="Unassembled WGS sequence"/>
</dbReference>
<sequence length="93" mass="10837">TGDYVFFQQLRMHSYSTRITLMSNEFTVVRNRKHSQSIADYSLHSIREGIVFGKLLQRRVQFLKSVKLLETVILNISQAVNVSKKQLRHGIET</sequence>
<organism evidence="1 2">
    <name type="scientific">Pristionchus mayeri</name>
    <dbReference type="NCBI Taxonomy" id="1317129"/>
    <lineage>
        <taxon>Eukaryota</taxon>
        <taxon>Metazoa</taxon>
        <taxon>Ecdysozoa</taxon>
        <taxon>Nematoda</taxon>
        <taxon>Chromadorea</taxon>
        <taxon>Rhabditida</taxon>
        <taxon>Rhabditina</taxon>
        <taxon>Diplogasteromorpha</taxon>
        <taxon>Diplogasteroidea</taxon>
        <taxon>Neodiplogasteridae</taxon>
        <taxon>Pristionchus</taxon>
    </lineage>
</organism>
<dbReference type="EMBL" id="BTRK01000005">
    <property type="protein sequence ID" value="GMR55784.1"/>
    <property type="molecule type" value="Genomic_DNA"/>
</dbReference>
<evidence type="ECO:0000313" key="1">
    <source>
        <dbReference type="EMBL" id="GMR55784.1"/>
    </source>
</evidence>
<name>A0AAN5I8V6_9BILA</name>
<evidence type="ECO:0000313" key="2">
    <source>
        <dbReference type="Proteomes" id="UP001328107"/>
    </source>
</evidence>
<reference evidence="2" key="1">
    <citation type="submission" date="2022-10" db="EMBL/GenBank/DDBJ databases">
        <title>Genome assembly of Pristionchus species.</title>
        <authorList>
            <person name="Yoshida K."/>
            <person name="Sommer R.J."/>
        </authorList>
    </citation>
    <scope>NUCLEOTIDE SEQUENCE [LARGE SCALE GENOMIC DNA]</scope>
    <source>
        <strain evidence="2">RS5460</strain>
    </source>
</reference>
<feature type="non-terminal residue" evidence="1">
    <location>
        <position position="1"/>
    </location>
</feature>
<gene>
    <name evidence="1" type="ORF">PMAYCL1PPCAC_25979</name>
</gene>
<protein>
    <submittedName>
        <fullName evidence="1">Uncharacterized protein</fullName>
    </submittedName>
</protein>